<keyword evidence="1" id="KW-0732">Signal</keyword>
<accession>A0A4R8G132</accession>
<reference evidence="3 4" key="1">
    <citation type="submission" date="2019-03" db="EMBL/GenBank/DDBJ databases">
        <title>Genomic Encyclopedia of Type Strains, Phase IV (KMG-IV): sequencing the most valuable type-strain genomes for metagenomic binning, comparative biology and taxonomic classification.</title>
        <authorList>
            <person name="Goeker M."/>
        </authorList>
    </citation>
    <scope>NUCLEOTIDE SEQUENCE [LARGE SCALE GENOMIC DNA]</scope>
    <source>
        <strain evidence="3 4">JA181</strain>
    </source>
</reference>
<dbReference type="Gene3D" id="2.40.128.520">
    <property type="match status" value="1"/>
</dbReference>
<name>A0A4R8G132_9RHOB</name>
<dbReference type="Proteomes" id="UP000295484">
    <property type="component" value="Unassembled WGS sequence"/>
</dbReference>
<dbReference type="Pfam" id="PF09917">
    <property type="entry name" value="DUF2147"/>
    <property type="match status" value="1"/>
</dbReference>
<evidence type="ECO:0000256" key="1">
    <source>
        <dbReference type="SAM" id="SignalP"/>
    </source>
</evidence>
<dbReference type="PANTHER" id="PTHR36919">
    <property type="entry name" value="BLR1215 PROTEIN"/>
    <property type="match status" value="1"/>
</dbReference>
<dbReference type="EMBL" id="SOEB01000002">
    <property type="protein sequence ID" value="TDX33273.1"/>
    <property type="molecule type" value="Genomic_DNA"/>
</dbReference>
<feature type="chain" id="PRO_5020264746" evidence="1">
    <location>
        <begin position="20"/>
        <end position="129"/>
    </location>
</feature>
<evidence type="ECO:0000313" key="3">
    <source>
        <dbReference type="EMBL" id="TDX33273.1"/>
    </source>
</evidence>
<sequence>MRITVLIAALTLAATAAHADPVEGVWQTPLDDNGNFGHIRIAPCGAALCGTLIRAYDGTGHQIDSDNVGKQIVWDMKPQGDGRYGQGKVWAPDRDKTYNSKMALEGEFLSVSGCVIGICRDGGRWKRVQ</sequence>
<gene>
    <name evidence="3" type="ORF">EV657_102150</name>
</gene>
<protein>
    <submittedName>
        <fullName evidence="3">Uncharacterized protein (DUF2147 family)</fullName>
    </submittedName>
</protein>
<organism evidence="3 4">
    <name type="scientific">Rhodovulum visakhapatnamense</name>
    <dbReference type="NCBI Taxonomy" id="364297"/>
    <lineage>
        <taxon>Bacteria</taxon>
        <taxon>Pseudomonadati</taxon>
        <taxon>Pseudomonadota</taxon>
        <taxon>Alphaproteobacteria</taxon>
        <taxon>Rhodobacterales</taxon>
        <taxon>Paracoccaceae</taxon>
        <taxon>Rhodovulum</taxon>
    </lineage>
</organism>
<dbReference type="PANTHER" id="PTHR36919:SF2">
    <property type="entry name" value="BLL6627 PROTEIN"/>
    <property type="match status" value="1"/>
</dbReference>
<feature type="domain" description="DUF2147" evidence="2">
    <location>
        <begin position="24"/>
        <end position="127"/>
    </location>
</feature>
<evidence type="ECO:0000313" key="4">
    <source>
        <dbReference type="Proteomes" id="UP000295484"/>
    </source>
</evidence>
<proteinExistence type="predicted"/>
<comment type="caution">
    <text evidence="3">The sequence shown here is derived from an EMBL/GenBank/DDBJ whole genome shotgun (WGS) entry which is preliminary data.</text>
</comment>
<evidence type="ECO:0000259" key="2">
    <source>
        <dbReference type="Pfam" id="PF09917"/>
    </source>
</evidence>
<dbReference type="RefSeq" id="WP_113670150.1">
    <property type="nucleotide sequence ID" value="NZ_SOEB01000002.1"/>
</dbReference>
<feature type="signal peptide" evidence="1">
    <location>
        <begin position="1"/>
        <end position="19"/>
    </location>
</feature>
<dbReference type="AlphaFoldDB" id="A0A4R8G132"/>
<dbReference type="InterPro" id="IPR019223">
    <property type="entry name" value="DUF2147"/>
</dbReference>